<protein>
    <recommendedName>
        <fullName evidence="2">Nucleotide exchange factor GrpE</fullName>
    </recommendedName>
</protein>
<gene>
    <name evidence="1" type="ORF">ACD_80C00022G0001</name>
</gene>
<dbReference type="EMBL" id="AMFJ01036029">
    <property type="protein sequence ID" value="EKD25555.1"/>
    <property type="molecule type" value="Genomic_DNA"/>
</dbReference>
<accession>K1X5Q7</accession>
<feature type="non-terminal residue" evidence="1">
    <location>
        <position position="105"/>
    </location>
</feature>
<organism evidence="1">
    <name type="scientific">uncultured bacterium</name>
    <name type="common">gcode 4</name>
    <dbReference type="NCBI Taxonomy" id="1234023"/>
    <lineage>
        <taxon>Bacteria</taxon>
        <taxon>environmental samples</taxon>
    </lineage>
</organism>
<evidence type="ECO:0008006" key="2">
    <source>
        <dbReference type="Google" id="ProtNLM"/>
    </source>
</evidence>
<sequence length="105" mass="11533">MTSTPEKVKPTEKTPAEIAAELDRKAQVLEVEWKASDAQRKRGVAEKIRGLKTELELWSLQKTLPFHEAKDIEDARGNSTSAHPEVLATAAVWTAGIVAAIDKLD</sequence>
<evidence type="ECO:0000313" key="1">
    <source>
        <dbReference type="EMBL" id="EKD25555.1"/>
    </source>
</evidence>
<comment type="caution">
    <text evidence="1">The sequence shown here is derived from an EMBL/GenBank/DDBJ whole genome shotgun (WGS) entry which is preliminary data.</text>
</comment>
<proteinExistence type="predicted"/>
<dbReference type="AlphaFoldDB" id="K1X5Q7"/>
<reference evidence="1" key="1">
    <citation type="journal article" date="2012" name="Science">
        <title>Fermentation, hydrogen, and sulfur metabolism in multiple uncultivated bacterial phyla.</title>
        <authorList>
            <person name="Wrighton K.C."/>
            <person name="Thomas B.C."/>
            <person name="Sharon I."/>
            <person name="Miller C.S."/>
            <person name="Castelle C.J."/>
            <person name="VerBerkmoes N.C."/>
            <person name="Wilkins M.J."/>
            <person name="Hettich R.L."/>
            <person name="Lipton M.S."/>
            <person name="Williams K.H."/>
            <person name="Long P.E."/>
            <person name="Banfield J.F."/>
        </authorList>
    </citation>
    <scope>NUCLEOTIDE SEQUENCE [LARGE SCALE GENOMIC DNA]</scope>
</reference>
<name>K1X5Q7_9BACT</name>